<reference evidence="1" key="1">
    <citation type="submission" date="2020-09" db="EMBL/GenBank/DDBJ databases">
        <title>Genome seq and assembly of Tianweitania sp.</title>
        <authorList>
            <person name="Chhetri G."/>
        </authorList>
    </citation>
    <scope>NUCLEOTIDE SEQUENCE</scope>
    <source>
        <strain evidence="1">Rool2</strain>
    </source>
</reference>
<dbReference type="RefSeq" id="WP_188166938.1">
    <property type="nucleotide sequence ID" value="NZ_JACVVX010000016.1"/>
</dbReference>
<protein>
    <submittedName>
        <fullName evidence="1">Uncharacterized protein</fullName>
    </submittedName>
</protein>
<name>A0A8J6PZW1_9HYPH</name>
<sequence length="46" mass="5053">MRGGSLADALLENTGETVAAMAKLNEDVRRLRDRIYDHLAGWVAPV</sequence>
<dbReference type="EMBL" id="JACVVX010000016">
    <property type="protein sequence ID" value="MBD0417497.1"/>
    <property type="molecule type" value="Genomic_DNA"/>
</dbReference>
<evidence type="ECO:0000313" key="2">
    <source>
        <dbReference type="Proteomes" id="UP000643405"/>
    </source>
</evidence>
<organism evidence="1 2">
    <name type="scientific">Oryzicola mucosus</name>
    <dbReference type="NCBI Taxonomy" id="2767425"/>
    <lineage>
        <taxon>Bacteria</taxon>
        <taxon>Pseudomonadati</taxon>
        <taxon>Pseudomonadota</taxon>
        <taxon>Alphaproteobacteria</taxon>
        <taxon>Hyphomicrobiales</taxon>
        <taxon>Phyllobacteriaceae</taxon>
        <taxon>Oryzicola</taxon>
    </lineage>
</organism>
<dbReference type="AlphaFoldDB" id="A0A8J6PZW1"/>
<evidence type="ECO:0000313" key="1">
    <source>
        <dbReference type="EMBL" id="MBD0417497.1"/>
    </source>
</evidence>
<keyword evidence="2" id="KW-1185">Reference proteome</keyword>
<dbReference type="Proteomes" id="UP000643405">
    <property type="component" value="Unassembled WGS sequence"/>
</dbReference>
<gene>
    <name evidence="1" type="ORF">ICI42_22950</name>
</gene>
<proteinExistence type="predicted"/>
<accession>A0A8J6PZW1</accession>
<comment type="caution">
    <text evidence="1">The sequence shown here is derived from an EMBL/GenBank/DDBJ whole genome shotgun (WGS) entry which is preliminary data.</text>
</comment>